<dbReference type="PANTHER" id="PTHR11064">
    <property type="entry name" value="CCAAT-BINDING TRANSCRIPTION FACTOR-RELATED"/>
    <property type="match status" value="1"/>
</dbReference>
<evidence type="ECO:0000259" key="4">
    <source>
        <dbReference type="Pfam" id="PF00808"/>
    </source>
</evidence>
<dbReference type="GO" id="GO:0046982">
    <property type="term" value="F:protein heterodimerization activity"/>
    <property type="evidence" value="ECO:0007669"/>
    <property type="project" value="InterPro"/>
</dbReference>
<evidence type="ECO:0000313" key="5">
    <source>
        <dbReference type="EMBL" id="EYU45428.1"/>
    </source>
</evidence>
<dbReference type="GO" id="GO:0006357">
    <property type="term" value="P:regulation of transcription by RNA polymerase II"/>
    <property type="evidence" value="ECO:0000318"/>
    <property type="project" value="GO_Central"/>
</dbReference>
<gene>
    <name evidence="5" type="ORF">MIMGU_mgv1a017672mg</name>
</gene>
<keyword evidence="3" id="KW-0804">Transcription</keyword>
<dbReference type="InterPro" id="IPR027113">
    <property type="entry name" value="Transc_fact_NFYB/HAP3"/>
</dbReference>
<dbReference type="Gene3D" id="1.10.20.10">
    <property type="entry name" value="Histone, subunit A"/>
    <property type="match status" value="1"/>
</dbReference>
<keyword evidence="2" id="KW-0805">Transcription regulation</keyword>
<dbReference type="AlphaFoldDB" id="A0A022S0L7"/>
<organism evidence="5 6">
    <name type="scientific">Erythranthe guttata</name>
    <name type="common">Yellow monkey flower</name>
    <name type="synonym">Mimulus guttatus</name>
    <dbReference type="NCBI Taxonomy" id="4155"/>
    <lineage>
        <taxon>Eukaryota</taxon>
        <taxon>Viridiplantae</taxon>
        <taxon>Streptophyta</taxon>
        <taxon>Embryophyta</taxon>
        <taxon>Tracheophyta</taxon>
        <taxon>Spermatophyta</taxon>
        <taxon>Magnoliopsida</taxon>
        <taxon>eudicotyledons</taxon>
        <taxon>Gunneridae</taxon>
        <taxon>Pentapetalae</taxon>
        <taxon>asterids</taxon>
        <taxon>lamiids</taxon>
        <taxon>Lamiales</taxon>
        <taxon>Phrymaceae</taxon>
        <taxon>Erythranthe</taxon>
    </lineage>
</organism>
<dbReference type="PANTHER" id="PTHR11064:SF115">
    <property type="entry name" value="NUCLEAR TRANSCRIPTION FACTOR Y SUBUNIT B-9"/>
    <property type="match status" value="1"/>
</dbReference>
<evidence type="ECO:0000256" key="3">
    <source>
        <dbReference type="ARBA" id="ARBA00023163"/>
    </source>
</evidence>
<sequence>MPIANITRTMRRILHTHARIADDAKEAIQECISEFISFITAEANGWCHNDYRRTVTPEGVLASMASLGFNDYLEPLI</sequence>
<dbReference type="GO" id="GO:0001228">
    <property type="term" value="F:DNA-binding transcription activator activity, RNA polymerase II-specific"/>
    <property type="evidence" value="ECO:0007669"/>
    <property type="project" value="InterPro"/>
</dbReference>
<dbReference type="SUPFAM" id="SSF47113">
    <property type="entry name" value="Histone-fold"/>
    <property type="match status" value="1"/>
</dbReference>
<dbReference type="Proteomes" id="UP000030748">
    <property type="component" value="Unassembled WGS sequence"/>
</dbReference>
<dbReference type="InterPro" id="IPR003958">
    <property type="entry name" value="CBFA_NFYB_domain"/>
</dbReference>
<keyword evidence="6" id="KW-1185">Reference proteome</keyword>
<reference evidence="5 6" key="1">
    <citation type="journal article" date="2013" name="Proc. Natl. Acad. Sci. U.S.A.">
        <title>Fine-scale variation in meiotic recombination in Mimulus inferred from population shotgun sequencing.</title>
        <authorList>
            <person name="Hellsten U."/>
            <person name="Wright K.M."/>
            <person name="Jenkins J."/>
            <person name="Shu S."/>
            <person name="Yuan Y."/>
            <person name="Wessler S.R."/>
            <person name="Schmutz J."/>
            <person name="Willis J.H."/>
            <person name="Rokhsar D.S."/>
        </authorList>
    </citation>
    <scope>NUCLEOTIDE SEQUENCE [LARGE SCALE GENOMIC DNA]</scope>
    <source>
        <strain evidence="6">cv. DUN x IM62</strain>
    </source>
</reference>
<dbReference type="EMBL" id="KI630185">
    <property type="protein sequence ID" value="EYU45428.1"/>
    <property type="molecule type" value="Genomic_DNA"/>
</dbReference>
<feature type="domain" description="Transcription factor CBF/NF-Y/archaeal histone" evidence="4">
    <location>
        <begin position="1"/>
        <end position="62"/>
    </location>
</feature>
<dbReference type="STRING" id="4155.A0A022S0L7"/>
<name>A0A022S0L7_ERYGU</name>
<dbReference type="CDD" id="cd22907">
    <property type="entry name" value="HFD_NFYB"/>
    <property type="match status" value="1"/>
</dbReference>
<dbReference type="InterPro" id="IPR009072">
    <property type="entry name" value="Histone-fold"/>
</dbReference>
<dbReference type="Pfam" id="PF00808">
    <property type="entry name" value="CBFD_NFYB_HMF"/>
    <property type="match status" value="1"/>
</dbReference>
<evidence type="ECO:0000313" key="6">
    <source>
        <dbReference type="Proteomes" id="UP000030748"/>
    </source>
</evidence>
<dbReference type="GO" id="GO:0016602">
    <property type="term" value="C:CCAAT-binding factor complex"/>
    <property type="evidence" value="ECO:0000318"/>
    <property type="project" value="GO_Central"/>
</dbReference>
<proteinExistence type="inferred from homology"/>
<accession>A0A022S0L7</accession>
<protein>
    <recommendedName>
        <fullName evidence="4">Transcription factor CBF/NF-Y/archaeal histone domain-containing protein</fullName>
    </recommendedName>
</protein>
<feature type="non-terminal residue" evidence="5">
    <location>
        <position position="77"/>
    </location>
</feature>
<dbReference type="GO" id="GO:0000981">
    <property type="term" value="F:DNA-binding transcription factor activity, RNA polymerase II-specific"/>
    <property type="evidence" value="ECO:0000318"/>
    <property type="project" value="GO_Central"/>
</dbReference>
<dbReference type="PRINTS" id="PR00615">
    <property type="entry name" value="CCAATSUBUNTA"/>
</dbReference>
<comment type="similarity">
    <text evidence="1">Belongs to the NFYB/HAP3 subunit family.</text>
</comment>
<evidence type="ECO:0000256" key="1">
    <source>
        <dbReference type="ARBA" id="ARBA00009053"/>
    </source>
</evidence>
<evidence type="ECO:0000256" key="2">
    <source>
        <dbReference type="ARBA" id="ARBA00023015"/>
    </source>
</evidence>